<dbReference type="Gene3D" id="3.90.50.10">
    <property type="entry name" value="Photosynthetic Reaction Center, subunit H, domain 2"/>
    <property type="match status" value="1"/>
</dbReference>
<organism evidence="1 2">
    <name type="scientific">Kitasatospora terrestris</name>
    <dbReference type="NCBI Taxonomy" id="258051"/>
    <lineage>
        <taxon>Bacteria</taxon>
        <taxon>Bacillati</taxon>
        <taxon>Actinomycetota</taxon>
        <taxon>Actinomycetes</taxon>
        <taxon>Kitasatosporales</taxon>
        <taxon>Streptomycetaceae</taxon>
        <taxon>Kitasatospora</taxon>
    </lineage>
</organism>
<protein>
    <recommendedName>
        <fullName evidence="3">PRC domain containing protein</fullName>
    </recommendedName>
</protein>
<evidence type="ECO:0008006" key="3">
    <source>
        <dbReference type="Google" id="ProtNLM"/>
    </source>
</evidence>
<gene>
    <name evidence="1" type="ORF">GCM10023235_76350</name>
</gene>
<comment type="caution">
    <text evidence="1">The sequence shown here is derived from an EMBL/GenBank/DDBJ whole genome shotgun (WGS) entry which is preliminary data.</text>
</comment>
<evidence type="ECO:0000313" key="2">
    <source>
        <dbReference type="Proteomes" id="UP001501752"/>
    </source>
</evidence>
<name>A0ABP9EQJ7_9ACTN</name>
<dbReference type="InterPro" id="IPR014747">
    <property type="entry name" value="Bac_photo_RC_H_C"/>
</dbReference>
<evidence type="ECO:0000313" key="1">
    <source>
        <dbReference type="EMBL" id="GAA4884278.1"/>
    </source>
</evidence>
<dbReference type="InterPro" id="IPR011033">
    <property type="entry name" value="PRC_barrel-like_sf"/>
</dbReference>
<accession>A0ABP9EQJ7</accession>
<dbReference type="RefSeq" id="WP_345701514.1">
    <property type="nucleotide sequence ID" value="NZ_BAABIS010000001.1"/>
</dbReference>
<sequence>MDLWEYRDTAGHRAETDLVGYHVEATDGPIGRIDKLSDAMGARYLVVDTGPWIFGKLVLLPACTVVRIDPDEHKVHVDRSKEDIKNGPELGVAAEPSREDRERHALYYTPFYGGRQI</sequence>
<dbReference type="EMBL" id="BAABIS010000001">
    <property type="protein sequence ID" value="GAA4884278.1"/>
    <property type="molecule type" value="Genomic_DNA"/>
</dbReference>
<proteinExistence type="predicted"/>
<dbReference type="SUPFAM" id="SSF50346">
    <property type="entry name" value="PRC-barrel domain"/>
    <property type="match status" value="1"/>
</dbReference>
<keyword evidence="2" id="KW-1185">Reference proteome</keyword>
<dbReference type="Proteomes" id="UP001501752">
    <property type="component" value="Unassembled WGS sequence"/>
</dbReference>
<reference evidence="2" key="1">
    <citation type="journal article" date="2019" name="Int. J. Syst. Evol. Microbiol.">
        <title>The Global Catalogue of Microorganisms (GCM) 10K type strain sequencing project: providing services to taxonomists for standard genome sequencing and annotation.</title>
        <authorList>
            <consortium name="The Broad Institute Genomics Platform"/>
            <consortium name="The Broad Institute Genome Sequencing Center for Infectious Disease"/>
            <person name="Wu L."/>
            <person name="Ma J."/>
        </authorList>
    </citation>
    <scope>NUCLEOTIDE SEQUENCE [LARGE SCALE GENOMIC DNA]</scope>
    <source>
        <strain evidence="2">JCM 13006</strain>
    </source>
</reference>